<reference evidence="1 2" key="1">
    <citation type="submission" date="2016-12" db="EMBL/GenBank/DDBJ databases">
        <title>Izhakiella australiana sp. nov. of genus Izhakiella isolated from Australian desert.</title>
        <authorList>
            <person name="Ji M."/>
        </authorList>
    </citation>
    <scope>NUCLEOTIDE SEQUENCE [LARGE SCALE GENOMIC DNA]</scope>
    <source>
        <strain evidence="1 2">D4N98</strain>
    </source>
</reference>
<sequence length="208" mass="23066">MIAEFTAAMSAIKETASLAKVISDAKTESEVNAAVSDLVSKLTSVQRECMSLIELARSYQEETVTLKAKITEFEDFKAQTEGYVLYQLDSGSLVYSKKQAVGELEITVHLCPQCFQQHVVAILQPMSVNWAAVYGQCFCPHCKTEYRMNKLPPVQKKDAFTVEKTALLGISRLLKSEAFIGRFFVTRESTGHSYAPGGYFVGVLPLRC</sequence>
<comment type="caution">
    <text evidence="1">The sequence shown here is derived from an EMBL/GenBank/DDBJ whole genome shotgun (WGS) entry which is preliminary data.</text>
</comment>
<dbReference type="Proteomes" id="UP000190667">
    <property type="component" value="Unassembled WGS sequence"/>
</dbReference>
<dbReference type="EMBL" id="MRUL01000003">
    <property type="protein sequence ID" value="OON40643.1"/>
    <property type="molecule type" value="Genomic_DNA"/>
</dbReference>
<keyword evidence="2" id="KW-1185">Reference proteome</keyword>
<accession>A0A1S8YPR3</accession>
<name>A0A1S8YPR3_9GAMM</name>
<proteinExistence type="predicted"/>
<protein>
    <submittedName>
        <fullName evidence="1">Uncharacterized protein</fullName>
    </submittedName>
</protein>
<dbReference type="RefSeq" id="WP_241825881.1">
    <property type="nucleotide sequence ID" value="NZ_MRUL01000003.1"/>
</dbReference>
<dbReference type="AlphaFoldDB" id="A0A1S8YPR3"/>
<evidence type="ECO:0000313" key="2">
    <source>
        <dbReference type="Proteomes" id="UP000190667"/>
    </source>
</evidence>
<organism evidence="1 2">
    <name type="scientific">Izhakiella australiensis</name>
    <dbReference type="NCBI Taxonomy" id="1926881"/>
    <lineage>
        <taxon>Bacteria</taxon>
        <taxon>Pseudomonadati</taxon>
        <taxon>Pseudomonadota</taxon>
        <taxon>Gammaproteobacteria</taxon>
        <taxon>Enterobacterales</taxon>
        <taxon>Erwiniaceae</taxon>
        <taxon>Izhakiella</taxon>
    </lineage>
</organism>
<evidence type="ECO:0000313" key="1">
    <source>
        <dbReference type="EMBL" id="OON40643.1"/>
    </source>
</evidence>
<gene>
    <name evidence="1" type="ORF">BTJ39_06030</name>
</gene>